<organism evidence="1">
    <name type="scientific">Tanacetum cinerariifolium</name>
    <name type="common">Dalmatian daisy</name>
    <name type="synonym">Chrysanthemum cinerariifolium</name>
    <dbReference type="NCBI Taxonomy" id="118510"/>
    <lineage>
        <taxon>Eukaryota</taxon>
        <taxon>Viridiplantae</taxon>
        <taxon>Streptophyta</taxon>
        <taxon>Embryophyta</taxon>
        <taxon>Tracheophyta</taxon>
        <taxon>Spermatophyta</taxon>
        <taxon>Magnoliopsida</taxon>
        <taxon>eudicotyledons</taxon>
        <taxon>Gunneridae</taxon>
        <taxon>Pentapetalae</taxon>
        <taxon>asterids</taxon>
        <taxon>campanulids</taxon>
        <taxon>Asterales</taxon>
        <taxon>Asteraceae</taxon>
        <taxon>Asteroideae</taxon>
        <taxon>Anthemideae</taxon>
        <taxon>Anthemidinae</taxon>
        <taxon>Tanacetum</taxon>
    </lineage>
</organism>
<proteinExistence type="predicted"/>
<reference evidence="1" key="1">
    <citation type="journal article" date="2019" name="Sci. Rep.">
        <title>Draft genome of Tanacetum cinerariifolium, the natural source of mosquito coil.</title>
        <authorList>
            <person name="Yamashiro T."/>
            <person name="Shiraishi A."/>
            <person name="Satake H."/>
            <person name="Nakayama K."/>
        </authorList>
    </citation>
    <scope>NUCLEOTIDE SEQUENCE</scope>
</reference>
<comment type="caution">
    <text evidence="1">The sequence shown here is derived from an EMBL/GenBank/DDBJ whole genome shotgun (WGS) entry which is preliminary data.</text>
</comment>
<name>A0A699K770_TANCI</name>
<protein>
    <recommendedName>
        <fullName evidence="2">Reverse transcriptase domain-containing protein</fullName>
    </recommendedName>
</protein>
<feature type="non-terminal residue" evidence="1">
    <location>
        <position position="1"/>
    </location>
</feature>
<sequence>EASPPDSELVGLEKSPSPFPILDEDNGFFFEKFDTSLSYSDKSLPGFETFRDHTKETSSVSTTTHADNSLPEYDSFLFEIEPDQGELTSVVMEDILGGPHVHVPNVLPTHPTLMLDSDFIPSDDFIGSDLEVSFPSGTRNKIFDPGIFFEVQSKRFLSRDTFSISFIRNLLCPVIETLLPFLSENKEKFSVLNYPDFEDSRAHGFVHQVLNIKKSNHPFSGSIISFSDSTPSLTPFETSDSLLEEFADELALLDPFTPGNKDDNFDPEYDLREIKYLLNQYLSTVSSPTTDIINPILERFTDEPALVYSSPPGEDDDDDDDLFDLKFDNDEWKKLLYGDNFNDTYSEKEKKSRTLNFK</sequence>
<dbReference type="AlphaFoldDB" id="A0A699K770"/>
<evidence type="ECO:0008006" key="2">
    <source>
        <dbReference type="Google" id="ProtNLM"/>
    </source>
</evidence>
<accession>A0A699K770</accession>
<evidence type="ECO:0000313" key="1">
    <source>
        <dbReference type="EMBL" id="GFA79576.1"/>
    </source>
</evidence>
<dbReference type="EMBL" id="BKCJ010489455">
    <property type="protein sequence ID" value="GFA79576.1"/>
    <property type="molecule type" value="Genomic_DNA"/>
</dbReference>
<gene>
    <name evidence="1" type="ORF">Tci_651548</name>
</gene>